<keyword evidence="3" id="KW-1185">Reference proteome</keyword>
<feature type="signal peptide" evidence="1">
    <location>
        <begin position="1"/>
        <end position="21"/>
    </location>
</feature>
<gene>
    <name evidence="2" type="ORF">A6035_11265</name>
</gene>
<feature type="chain" id="PRO_5038792837" evidence="1">
    <location>
        <begin position="22"/>
        <end position="283"/>
    </location>
</feature>
<sequence>MTDGRAATLAVDLSCSGLAVAAASASAVLSPAVAPASVLAGLDGSALPPGGDRIECSDRADAAAARFPGRCLADPVAHAHRDRVDVAGLSVPVPELLAAPVARALRWAGAGAGAGVGDSDGDGDTAVLVVPSDWGTSRTTRLVAAARGVGVAARVVRSALVTAEALPSSSARWAVCVESSRTRTTVSLVERARGGLTLVDRAVVHRRDPFRDSAVDDEVPRVLDAVAGLRRRRREAATGSTEVLVRGRVAERVVDACDRARLLSFVIPDVAPVEAAARLYTTS</sequence>
<proteinExistence type="predicted"/>
<evidence type="ECO:0000256" key="1">
    <source>
        <dbReference type="SAM" id="SignalP"/>
    </source>
</evidence>
<dbReference type="KEGG" id="dlu:A6035_11265"/>
<evidence type="ECO:0000313" key="2">
    <source>
        <dbReference type="EMBL" id="AWH92651.1"/>
    </source>
</evidence>
<name>A0A2S1R8U0_9ACTN</name>
<dbReference type="EMBL" id="CP015449">
    <property type="protein sequence ID" value="AWH92651.1"/>
    <property type="molecule type" value="Genomic_DNA"/>
</dbReference>
<keyword evidence="1" id="KW-0732">Signal</keyword>
<evidence type="ECO:0000313" key="3">
    <source>
        <dbReference type="Proteomes" id="UP000244928"/>
    </source>
</evidence>
<organism evidence="2 3">
    <name type="scientific">Dietzia lutea</name>
    <dbReference type="NCBI Taxonomy" id="546160"/>
    <lineage>
        <taxon>Bacteria</taxon>
        <taxon>Bacillati</taxon>
        <taxon>Actinomycetota</taxon>
        <taxon>Actinomycetes</taxon>
        <taxon>Mycobacteriales</taxon>
        <taxon>Dietziaceae</taxon>
        <taxon>Dietzia</taxon>
    </lineage>
</organism>
<dbReference type="RefSeq" id="WP_108847880.1">
    <property type="nucleotide sequence ID" value="NZ_CP015449.1"/>
</dbReference>
<accession>A0A2S1R8U0</accession>
<reference evidence="2 3" key="1">
    <citation type="submission" date="2016-04" db="EMBL/GenBank/DDBJ databases">
        <title>Complete genome sequence of Dietzia lutea YIM 80766T, a strain isolated from desert soil in Egypt.</title>
        <authorList>
            <person name="Zhao J."/>
            <person name="Hu B."/>
            <person name="Geng S."/>
            <person name="Nie Y."/>
            <person name="Tang Y."/>
        </authorList>
    </citation>
    <scope>NUCLEOTIDE SEQUENCE [LARGE SCALE GENOMIC DNA]</scope>
    <source>
        <strain evidence="2 3">YIM 80766</strain>
    </source>
</reference>
<protein>
    <submittedName>
        <fullName evidence="2">Uncharacterized protein</fullName>
    </submittedName>
</protein>
<dbReference type="Proteomes" id="UP000244928">
    <property type="component" value="Chromosome"/>
</dbReference>
<dbReference type="AlphaFoldDB" id="A0A2S1R8U0"/>